<feature type="region of interest" description="Disordered" evidence="3">
    <location>
        <begin position="319"/>
        <end position="357"/>
    </location>
</feature>
<evidence type="ECO:0000256" key="1">
    <source>
        <dbReference type="ARBA" id="ARBA00022884"/>
    </source>
</evidence>
<dbReference type="SUPFAM" id="SSF53098">
    <property type="entry name" value="Ribonuclease H-like"/>
    <property type="match status" value="1"/>
</dbReference>
<dbReference type="AlphaFoldDB" id="A0A5B0NTW8"/>
<dbReference type="InterPro" id="IPR001584">
    <property type="entry name" value="Integrase_cat-core"/>
</dbReference>
<dbReference type="GO" id="GO:0003723">
    <property type="term" value="F:RNA binding"/>
    <property type="evidence" value="ECO:0007669"/>
    <property type="project" value="UniProtKB-KW"/>
</dbReference>
<dbReference type="InterPro" id="IPR050951">
    <property type="entry name" value="Retrovirus_Pol_polyprotein"/>
</dbReference>
<dbReference type="GO" id="GO:0015074">
    <property type="term" value="P:DNA integration"/>
    <property type="evidence" value="ECO:0007669"/>
    <property type="project" value="InterPro"/>
</dbReference>
<sequence>MKKSIKRWVQSCESCQKRSRILQKEEGKATYKATLFERVSMDAVHIKAGRWKYLIVARDDFSGWAETVGLTSLKSRNISEWFTAEWIYRYGVPKEVTVDGGAEFKKELQSAMKRVGTKLTIITPYYPEAQGMVERGHKEIKDALTKMCGEDGKKWKDYLPLVTFADRISTKRTTGYSPYELQFGQLAILPIDQDLGSFLTVDWDKVKTTAELIKARAEQLESREDKLDEAFERMRKTRETSVRYWDKRLAHRLRKPLNPGDLVLVYNKALETQWGKLFTNKWNGPYKIVEQINQGPYKLSELDGTILTRRYAASHIKRFYPRGESTEEEGEELESEEEEQPEEESTEEESIAVEATS</sequence>
<dbReference type="Pfam" id="PF00665">
    <property type="entry name" value="rve"/>
    <property type="match status" value="1"/>
</dbReference>
<evidence type="ECO:0000256" key="3">
    <source>
        <dbReference type="SAM" id="MobiDB-lite"/>
    </source>
</evidence>
<feature type="compositionally biased region" description="Acidic residues" evidence="3">
    <location>
        <begin position="326"/>
        <end position="351"/>
    </location>
</feature>
<dbReference type="EMBL" id="VSWC01000080">
    <property type="protein sequence ID" value="KAA1092671.1"/>
    <property type="molecule type" value="Genomic_DNA"/>
</dbReference>
<dbReference type="InterPro" id="IPR036397">
    <property type="entry name" value="RNaseH_sf"/>
</dbReference>
<name>A0A5B0NTW8_PUCGR</name>
<dbReference type="Gene3D" id="3.30.420.10">
    <property type="entry name" value="Ribonuclease H-like superfamily/Ribonuclease H"/>
    <property type="match status" value="1"/>
</dbReference>
<keyword evidence="6" id="KW-1185">Reference proteome</keyword>
<keyword evidence="2" id="KW-0175">Coiled coil</keyword>
<feature type="domain" description="Integrase catalytic" evidence="4">
    <location>
        <begin position="28"/>
        <end position="186"/>
    </location>
</feature>
<proteinExistence type="predicted"/>
<comment type="caution">
    <text evidence="5">The sequence shown here is derived from an EMBL/GenBank/DDBJ whole genome shotgun (WGS) entry which is preliminary data.</text>
</comment>
<evidence type="ECO:0000313" key="5">
    <source>
        <dbReference type="EMBL" id="KAA1092671.1"/>
    </source>
</evidence>
<dbReference type="Proteomes" id="UP000324748">
    <property type="component" value="Unassembled WGS sequence"/>
</dbReference>
<accession>A0A5B0NTW8</accession>
<evidence type="ECO:0000256" key="2">
    <source>
        <dbReference type="SAM" id="Coils"/>
    </source>
</evidence>
<dbReference type="GO" id="GO:0005634">
    <property type="term" value="C:nucleus"/>
    <property type="evidence" value="ECO:0007669"/>
    <property type="project" value="UniProtKB-ARBA"/>
</dbReference>
<protein>
    <recommendedName>
        <fullName evidence="4">Integrase catalytic domain-containing protein</fullName>
    </recommendedName>
</protein>
<evidence type="ECO:0000259" key="4">
    <source>
        <dbReference type="PROSITE" id="PS50994"/>
    </source>
</evidence>
<dbReference type="PROSITE" id="PS50994">
    <property type="entry name" value="INTEGRASE"/>
    <property type="match status" value="1"/>
</dbReference>
<dbReference type="PANTHER" id="PTHR37984:SF5">
    <property type="entry name" value="PROTEIN NYNRIN-LIKE"/>
    <property type="match status" value="1"/>
</dbReference>
<dbReference type="PANTHER" id="PTHR37984">
    <property type="entry name" value="PROTEIN CBG26694"/>
    <property type="match status" value="1"/>
</dbReference>
<dbReference type="InterPro" id="IPR012337">
    <property type="entry name" value="RNaseH-like_sf"/>
</dbReference>
<dbReference type="OrthoDB" id="5597284at2759"/>
<gene>
    <name evidence="5" type="ORF">PGT21_050042</name>
</gene>
<evidence type="ECO:0000313" key="6">
    <source>
        <dbReference type="Proteomes" id="UP000324748"/>
    </source>
</evidence>
<feature type="coiled-coil region" evidence="2">
    <location>
        <begin position="210"/>
        <end position="240"/>
    </location>
</feature>
<keyword evidence="1" id="KW-0694">RNA-binding</keyword>
<organism evidence="5 6">
    <name type="scientific">Puccinia graminis f. sp. tritici</name>
    <dbReference type="NCBI Taxonomy" id="56615"/>
    <lineage>
        <taxon>Eukaryota</taxon>
        <taxon>Fungi</taxon>
        <taxon>Dikarya</taxon>
        <taxon>Basidiomycota</taxon>
        <taxon>Pucciniomycotina</taxon>
        <taxon>Pucciniomycetes</taxon>
        <taxon>Pucciniales</taxon>
        <taxon>Pucciniaceae</taxon>
        <taxon>Puccinia</taxon>
    </lineage>
</organism>
<reference evidence="5 6" key="1">
    <citation type="submission" date="2019-05" db="EMBL/GenBank/DDBJ databases">
        <title>Emergence of the Ug99 lineage of the wheat stem rust pathogen through somatic hybridization.</title>
        <authorList>
            <person name="Li F."/>
            <person name="Upadhyaya N.M."/>
            <person name="Sperschneider J."/>
            <person name="Matny O."/>
            <person name="Nguyen-Phuc H."/>
            <person name="Mago R."/>
            <person name="Raley C."/>
            <person name="Miller M.E."/>
            <person name="Silverstein K.A.T."/>
            <person name="Henningsen E."/>
            <person name="Hirsch C.D."/>
            <person name="Visser B."/>
            <person name="Pretorius Z.A."/>
            <person name="Steffenson B.J."/>
            <person name="Schwessinger B."/>
            <person name="Dodds P.N."/>
            <person name="Figueroa M."/>
        </authorList>
    </citation>
    <scope>NUCLEOTIDE SEQUENCE [LARGE SCALE GENOMIC DNA]</scope>
    <source>
        <strain evidence="5">21-0</strain>
    </source>
</reference>